<dbReference type="Pfam" id="PF00440">
    <property type="entry name" value="TetR_N"/>
    <property type="match status" value="1"/>
</dbReference>
<dbReference type="SUPFAM" id="SSF48498">
    <property type="entry name" value="Tetracyclin repressor-like, C-terminal domain"/>
    <property type="match status" value="1"/>
</dbReference>
<dbReference type="GO" id="GO:0000976">
    <property type="term" value="F:transcription cis-regulatory region binding"/>
    <property type="evidence" value="ECO:0007669"/>
    <property type="project" value="TreeGrafter"/>
</dbReference>
<reference evidence="6 7" key="1">
    <citation type="submission" date="2019-12" db="EMBL/GenBank/DDBJ databases">
        <title>Maritimibacter sp. nov. sp. isolated from sea sand.</title>
        <authorList>
            <person name="Kim J."/>
            <person name="Jeong S.E."/>
            <person name="Jung H.S."/>
            <person name="Jeon C.O."/>
        </authorList>
    </citation>
    <scope>NUCLEOTIDE SEQUENCE [LARGE SCALE GENOMIC DNA]</scope>
    <source>
        <strain evidence="6 7">DP07</strain>
    </source>
</reference>
<dbReference type="InterPro" id="IPR009057">
    <property type="entry name" value="Homeodomain-like_sf"/>
</dbReference>
<dbReference type="InterPro" id="IPR041490">
    <property type="entry name" value="KstR2_TetR_C"/>
</dbReference>
<dbReference type="EMBL" id="WTUX01000011">
    <property type="protein sequence ID" value="MZR12800.1"/>
    <property type="molecule type" value="Genomic_DNA"/>
</dbReference>
<feature type="domain" description="HTH tetR-type" evidence="5">
    <location>
        <begin position="11"/>
        <end position="71"/>
    </location>
</feature>
<dbReference type="Gene3D" id="1.10.357.10">
    <property type="entry name" value="Tetracycline Repressor, domain 2"/>
    <property type="match status" value="1"/>
</dbReference>
<dbReference type="PROSITE" id="PS50977">
    <property type="entry name" value="HTH_TETR_2"/>
    <property type="match status" value="1"/>
</dbReference>
<dbReference type="InterPro" id="IPR036271">
    <property type="entry name" value="Tet_transcr_reg_TetR-rel_C_sf"/>
</dbReference>
<dbReference type="SUPFAM" id="SSF46689">
    <property type="entry name" value="Homeodomain-like"/>
    <property type="match status" value="1"/>
</dbReference>
<comment type="caution">
    <text evidence="6">The sequence shown here is derived from an EMBL/GenBank/DDBJ whole genome shotgun (WGS) entry which is preliminary data.</text>
</comment>
<dbReference type="InterPro" id="IPR050109">
    <property type="entry name" value="HTH-type_TetR-like_transc_reg"/>
</dbReference>
<sequence length="199" mass="22739">MAARSIARDHDEKRSQILLAAAKVFATEGYDRSSMTRLAEECGISKANIYHYYPSKETLLFDILDSHLRALRDRVVELDLKGLMPDQQLRAVVREIMLAYEGYDYKHRIQMNEMALLPEEQQKELRDLQRDLVRFVSDIVAHVAPERFEGDAPKLRAATMALFGMLNWYFTWSGKAGPAEREAYATLVCDMTLGGLHAV</sequence>
<evidence type="ECO:0000256" key="1">
    <source>
        <dbReference type="ARBA" id="ARBA00023015"/>
    </source>
</evidence>
<evidence type="ECO:0000313" key="7">
    <source>
        <dbReference type="Proteomes" id="UP000467322"/>
    </source>
</evidence>
<dbReference type="RefSeq" id="WP_161350926.1">
    <property type="nucleotide sequence ID" value="NZ_WTUX01000011.1"/>
</dbReference>
<dbReference type="Pfam" id="PF17932">
    <property type="entry name" value="TetR_C_24"/>
    <property type="match status" value="1"/>
</dbReference>
<name>A0A845LXU6_9RHOB</name>
<feature type="DNA-binding region" description="H-T-H motif" evidence="4">
    <location>
        <begin position="34"/>
        <end position="53"/>
    </location>
</feature>
<keyword evidence="1" id="KW-0805">Transcription regulation</keyword>
<dbReference type="PANTHER" id="PTHR30055:SF234">
    <property type="entry name" value="HTH-TYPE TRANSCRIPTIONAL REGULATOR BETI"/>
    <property type="match status" value="1"/>
</dbReference>
<evidence type="ECO:0000259" key="5">
    <source>
        <dbReference type="PROSITE" id="PS50977"/>
    </source>
</evidence>
<dbReference type="GO" id="GO:0003700">
    <property type="term" value="F:DNA-binding transcription factor activity"/>
    <property type="evidence" value="ECO:0007669"/>
    <property type="project" value="TreeGrafter"/>
</dbReference>
<protein>
    <submittedName>
        <fullName evidence="6">TetR family transcriptional regulator</fullName>
    </submittedName>
</protein>
<keyword evidence="3" id="KW-0804">Transcription</keyword>
<dbReference type="AlphaFoldDB" id="A0A845LXU6"/>
<dbReference type="InterPro" id="IPR001647">
    <property type="entry name" value="HTH_TetR"/>
</dbReference>
<gene>
    <name evidence="6" type="ORF">GQE99_07175</name>
</gene>
<dbReference type="PANTHER" id="PTHR30055">
    <property type="entry name" value="HTH-TYPE TRANSCRIPTIONAL REGULATOR RUTR"/>
    <property type="match status" value="1"/>
</dbReference>
<keyword evidence="2 4" id="KW-0238">DNA-binding</keyword>
<proteinExistence type="predicted"/>
<dbReference type="Gene3D" id="1.10.10.60">
    <property type="entry name" value="Homeodomain-like"/>
    <property type="match status" value="1"/>
</dbReference>
<keyword evidence="7" id="KW-1185">Reference proteome</keyword>
<evidence type="ECO:0000256" key="3">
    <source>
        <dbReference type="ARBA" id="ARBA00023163"/>
    </source>
</evidence>
<evidence type="ECO:0000256" key="4">
    <source>
        <dbReference type="PROSITE-ProRule" id="PRU00335"/>
    </source>
</evidence>
<dbReference type="PRINTS" id="PR00455">
    <property type="entry name" value="HTHTETR"/>
</dbReference>
<organism evidence="6 7">
    <name type="scientific">Maritimibacter harenae</name>
    <dbReference type="NCBI Taxonomy" id="2606218"/>
    <lineage>
        <taxon>Bacteria</taxon>
        <taxon>Pseudomonadati</taxon>
        <taxon>Pseudomonadota</taxon>
        <taxon>Alphaproteobacteria</taxon>
        <taxon>Rhodobacterales</taxon>
        <taxon>Roseobacteraceae</taxon>
        <taxon>Maritimibacter</taxon>
    </lineage>
</organism>
<dbReference type="Proteomes" id="UP000467322">
    <property type="component" value="Unassembled WGS sequence"/>
</dbReference>
<accession>A0A845LXU6</accession>
<evidence type="ECO:0000256" key="2">
    <source>
        <dbReference type="ARBA" id="ARBA00023125"/>
    </source>
</evidence>
<evidence type="ECO:0000313" key="6">
    <source>
        <dbReference type="EMBL" id="MZR12800.1"/>
    </source>
</evidence>